<evidence type="ECO:0000256" key="2">
    <source>
        <dbReference type="ARBA" id="ARBA00022448"/>
    </source>
</evidence>
<feature type="transmembrane region" description="Helical" evidence="6">
    <location>
        <begin position="151"/>
        <end position="177"/>
    </location>
</feature>
<keyword evidence="3 6" id="KW-0812">Transmembrane</keyword>
<feature type="transmembrane region" description="Helical" evidence="6">
    <location>
        <begin position="227"/>
        <end position="245"/>
    </location>
</feature>
<evidence type="ECO:0000313" key="7">
    <source>
        <dbReference type="EMBL" id="AQY22207.1"/>
    </source>
</evidence>
<dbReference type="PANTHER" id="PTHR11101:SF16">
    <property type="entry name" value="PHOSPHATE TRANSPORTER"/>
    <property type="match status" value="1"/>
</dbReference>
<organism evidence="7 8">
    <name type="scientific">Riemerella anatipestifer</name>
    <name type="common">Moraxella anatipestifer</name>
    <dbReference type="NCBI Taxonomy" id="34085"/>
    <lineage>
        <taxon>Bacteria</taxon>
        <taxon>Pseudomonadati</taxon>
        <taxon>Bacteroidota</taxon>
        <taxon>Flavobacteriia</taxon>
        <taxon>Flavobacteriales</taxon>
        <taxon>Weeksellaceae</taxon>
        <taxon>Riemerella</taxon>
    </lineage>
</organism>
<feature type="transmembrane region" description="Helical" evidence="6">
    <location>
        <begin position="109"/>
        <end position="130"/>
    </location>
</feature>
<dbReference type="RefSeq" id="WP_052911565.1">
    <property type="nucleotide sequence ID" value="NZ_CP011859.1"/>
</dbReference>
<dbReference type="PANTHER" id="PTHR11101">
    <property type="entry name" value="PHOSPHATE TRANSPORTER"/>
    <property type="match status" value="1"/>
</dbReference>
<keyword evidence="4 6" id="KW-1133">Transmembrane helix</keyword>
<dbReference type="GO" id="GO:0005315">
    <property type="term" value="F:phosphate transmembrane transporter activity"/>
    <property type="evidence" value="ECO:0007669"/>
    <property type="project" value="InterPro"/>
</dbReference>
<dbReference type="GO" id="GO:0016020">
    <property type="term" value="C:membrane"/>
    <property type="evidence" value="ECO:0007669"/>
    <property type="project" value="UniProtKB-SubCell"/>
</dbReference>
<keyword evidence="2 6" id="KW-0813">Transport</keyword>
<proteinExistence type="inferred from homology"/>
<feature type="transmembrane region" description="Helical" evidence="6">
    <location>
        <begin position="189"/>
        <end position="206"/>
    </location>
</feature>
<protein>
    <recommendedName>
        <fullName evidence="6">Phosphate transporter</fullName>
    </recommendedName>
</protein>
<accession>A0A1S7DSX8</accession>
<keyword evidence="6" id="KW-0592">Phosphate transport</keyword>
<feature type="transmembrane region" description="Helical" evidence="6">
    <location>
        <begin position="76"/>
        <end position="97"/>
    </location>
</feature>
<dbReference type="EMBL" id="CP011859">
    <property type="protein sequence ID" value="AQY22207.1"/>
    <property type="molecule type" value="Genomic_DNA"/>
</dbReference>
<evidence type="ECO:0000256" key="5">
    <source>
        <dbReference type="ARBA" id="ARBA00023136"/>
    </source>
</evidence>
<reference evidence="7 8" key="1">
    <citation type="submission" date="2015-06" db="EMBL/GenBank/DDBJ databases">
        <title>R. anatipestifer strain HXb2 is the most virulent strain so far, and the genome sequence would help us uncover the pathogenesis.</title>
        <authorList>
            <person name="Hu Q."/>
            <person name="Qi J."/>
            <person name="Bo H."/>
            <person name="Liu G."/>
            <person name="Tao M."/>
            <person name="Ding Y."/>
            <person name="Xue Y."/>
        </authorList>
    </citation>
    <scope>NUCLEOTIDE SEQUENCE [LARGE SCALE GENOMIC DNA]</scope>
    <source>
        <strain evidence="7 8">HXb2</strain>
    </source>
</reference>
<feature type="transmembrane region" description="Helical" evidence="6">
    <location>
        <begin position="46"/>
        <end position="64"/>
    </location>
</feature>
<sequence length="751" mass="83110">MEYFIFVVVLLFVLAISDLIVGVSNDAVNFLNSAIGSKAAPYKTIIITAIIGILLGSVFSSGIMEIARKGIFYPQYFTFDIILIVFLAVMLTDIILLDIFNSLGLPTSTTVSIVFELLGASLISGILFSMAKDDKLSEVGKYINFESTSNIVSGIFLSILIAFTAGVVIQYLCRLLFTFQYETKLEKYGALYSGAGITSIVYFLLIKGLKGTTIISSESRDFINSHTWAILGAIFLVATTILFILQKQYKINPIKIVVLAGTFSLAMAFAGNDLVNFIGVPITGFLAFNHWKDSGVPAHEFYQNYLASNDVIVPNYMLIIAGIVMGLTIWLSAKAKKVTETEVNLGRQDEGDERFKPNAISRSIVNSSLVLGNIFSVIIPTSVIKHYNKSFEKSKIEEATIVQEPPAFDLVRAATNLVVASILIAWATSMKLPLSTTYVSFMVAMGSSLADKAWGRESAVYRVAGVLSVIGGWFITALIAFTVSALFAFILYKGGEIGTYILVALVFAFIVVSQISFNKKEKKHKTAEDKFSILDQEDLNLVEKYRSLVSAVVSEIAQSYENTINGLRQADMAKLEKAHKTVLDLEEHGNKLRAKSIKYIKGLSSGDRDTSEVLLLSSDFIQDLTQSTKSLSNECLFYVKNLHQLSDVEFMKELGILELKMNQFFNHILVSLEQPENESLDEVKKLRNIVRSHINEKLEGQISNINKTKPSTKQGILQTSVYLQSRDIQAVLMRISKIFLKLYDKKGVTVS</sequence>
<feature type="transmembrane region" description="Helical" evidence="6">
    <location>
        <begin position="466"/>
        <end position="491"/>
    </location>
</feature>
<evidence type="ECO:0000256" key="6">
    <source>
        <dbReference type="RuleBase" id="RU363058"/>
    </source>
</evidence>
<feature type="transmembrane region" description="Helical" evidence="6">
    <location>
        <begin position="251"/>
        <end position="269"/>
    </location>
</feature>
<evidence type="ECO:0000256" key="4">
    <source>
        <dbReference type="ARBA" id="ARBA00022989"/>
    </source>
</evidence>
<gene>
    <name evidence="7" type="ORF">AB406_1259</name>
</gene>
<dbReference type="Pfam" id="PF01384">
    <property type="entry name" value="PHO4"/>
    <property type="match status" value="1"/>
</dbReference>
<dbReference type="InterPro" id="IPR001204">
    <property type="entry name" value="Phos_transporter"/>
</dbReference>
<keyword evidence="5 6" id="KW-0472">Membrane</keyword>
<dbReference type="GO" id="GO:0035435">
    <property type="term" value="P:phosphate ion transmembrane transport"/>
    <property type="evidence" value="ECO:0007669"/>
    <property type="project" value="TreeGrafter"/>
</dbReference>
<name>A0A1S7DSX8_RIEAN</name>
<feature type="transmembrane region" description="Helical" evidence="6">
    <location>
        <begin position="497"/>
        <end position="517"/>
    </location>
</feature>
<comment type="similarity">
    <text evidence="6">Belongs to the inorganic phosphate transporter (PiT) (TC 2.A.20) family.</text>
</comment>
<dbReference type="AlphaFoldDB" id="A0A1S7DSX8"/>
<evidence type="ECO:0000313" key="8">
    <source>
        <dbReference type="Proteomes" id="UP000189883"/>
    </source>
</evidence>
<evidence type="ECO:0000256" key="3">
    <source>
        <dbReference type="ARBA" id="ARBA00022692"/>
    </source>
</evidence>
<feature type="transmembrane region" description="Helical" evidence="6">
    <location>
        <begin position="311"/>
        <end position="331"/>
    </location>
</feature>
<evidence type="ECO:0000256" key="1">
    <source>
        <dbReference type="ARBA" id="ARBA00004141"/>
    </source>
</evidence>
<dbReference type="Proteomes" id="UP000189883">
    <property type="component" value="Chromosome"/>
</dbReference>
<comment type="subcellular location">
    <subcellularLocation>
        <location evidence="1 6">Membrane</location>
        <topology evidence="1 6">Multi-pass membrane protein</topology>
    </subcellularLocation>
</comment>